<keyword evidence="8" id="KW-1185">Reference proteome</keyword>
<dbReference type="InterPro" id="IPR015421">
    <property type="entry name" value="PyrdxlP-dep_Trfase_major"/>
</dbReference>
<dbReference type="EC" id="4.4.1.13" evidence="2"/>
<evidence type="ECO:0000256" key="4">
    <source>
        <dbReference type="ARBA" id="ARBA00023239"/>
    </source>
</evidence>
<dbReference type="Pfam" id="PF00155">
    <property type="entry name" value="Aminotran_1_2"/>
    <property type="match status" value="1"/>
</dbReference>
<sequence>MYNFNEIIDRANTNAMKLEGYKSYIFGADDSFELPFKDNEFIHMWVADMEWAIAPEIIEAIKERADKKILGYTANIDNTLFNAVSNWCKNRYDWDINREEFVTSDGVVTAIERIIEYAVPEDKKVLFNTPAYGQFALASERVGREYITSKLIHNNDGTYDIDFEDLDEKMGRDDVELFILCSPHNPTGRIWTKEELEKLAKLIKKHNIWVISDEIHCDIRRADAPKHVPFAKILKDYDKMTTCMATSKTFNLAGLQQSAIFIRNKEVRDIWNYKYMNLLNPLSNAGTIAAYTKGEAWLDEMTAYLDDNFKFMEEFIEKNLNKTVVTKSDTTYLGWVDFRNYFEDDEDVELFFAKIAGVLIEADKSFVEHAKGMVRLNLACPRSYLKEGLERMADALNNKHNEKFTDKR</sequence>
<organism evidence="7 8">
    <name type="scientific">Anaerococcus kampingae</name>
    <dbReference type="NCBI Taxonomy" id="3115614"/>
    <lineage>
        <taxon>Bacteria</taxon>
        <taxon>Bacillati</taxon>
        <taxon>Bacillota</taxon>
        <taxon>Tissierellia</taxon>
        <taxon>Tissierellales</taxon>
        <taxon>Peptoniphilaceae</taxon>
        <taxon>Anaerococcus</taxon>
    </lineage>
</organism>
<evidence type="ECO:0000313" key="7">
    <source>
        <dbReference type="EMBL" id="MFO3667779.1"/>
    </source>
</evidence>
<dbReference type="EMBL" id="JBGMEF010000033">
    <property type="protein sequence ID" value="MFO3667779.1"/>
    <property type="molecule type" value="Genomic_DNA"/>
</dbReference>
<accession>A0ABW9MF12</accession>
<comment type="cofactor">
    <cofactor evidence="1">
        <name>pyridoxal 5'-phosphate</name>
        <dbReference type="ChEBI" id="CHEBI:597326"/>
    </cofactor>
</comment>
<comment type="caution">
    <text evidence="7">The sequence shown here is derived from an EMBL/GenBank/DDBJ whole genome shotgun (WGS) entry which is preliminary data.</text>
</comment>
<evidence type="ECO:0000256" key="1">
    <source>
        <dbReference type="ARBA" id="ARBA00001933"/>
    </source>
</evidence>
<reference evidence="7 8" key="1">
    <citation type="journal article" date="2025" name="Anaerobe">
        <title>Description of Anaerococcus kampingiae sp. nov., Anaerococcus groningensis sp. nov., Anaerococcus martiniensis sp. nov., and Anaerococcus cruorum sp. nov., isolated from human clinical specimens.</title>
        <authorList>
            <person name="Boiten K.E."/>
            <person name="Meijer J."/>
            <person name="van Wezel E.M."/>
            <person name="Veloo A.C.M."/>
        </authorList>
    </citation>
    <scope>NUCLEOTIDE SEQUENCE [LARGE SCALE GENOMIC DNA]</scope>
    <source>
        <strain evidence="7 8">ENR0874</strain>
    </source>
</reference>
<dbReference type="Proteomes" id="UP001637994">
    <property type="component" value="Unassembled WGS sequence"/>
</dbReference>
<dbReference type="InterPro" id="IPR015422">
    <property type="entry name" value="PyrdxlP-dep_Trfase_small"/>
</dbReference>
<dbReference type="PANTHER" id="PTHR43525">
    <property type="entry name" value="PROTEIN MALY"/>
    <property type="match status" value="1"/>
</dbReference>
<proteinExistence type="inferred from homology"/>
<dbReference type="Gene3D" id="3.40.640.10">
    <property type="entry name" value="Type I PLP-dependent aspartate aminotransferase-like (Major domain)"/>
    <property type="match status" value="1"/>
</dbReference>
<comment type="similarity">
    <text evidence="5">Belongs to the class-II pyridoxal-phosphate-dependent aminotransferase family. MalY/PatB cystathionine beta-lyase subfamily.</text>
</comment>
<evidence type="ECO:0000256" key="3">
    <source>
        <dbReference type="ARBA" id="ARBA00022898"/>
    </source>
</evidence>
<protein>
    <recommendedName>
        <fullName evidence="2">cysteine-S-conjugate beta-lyase</fullName>
        <ecNumber evidence="2">4.4.1.13</ecNumber>
    </recommendedName>
</protein>
<name>A0ABW9MF12_9FIRM</name>
<dbReference type="InterPro" id="IPR015424">
    <property type="entry name" value="PyrdxlP-dep_Trfase"/>
</dbReference>
<keyword evidence="3" id="KW-0663">Pyridoxal phosphate</keyword>
<dbReference type="SUPFAM" id="SSF53383">
    <property type="entry name" value="PLP-dependent transferases"/>
    <property type="match status" value="1"/>
</dbReference>
<evidence type="ECO:0000256" key="2">
    <source>
        <dbReference type="ARBA" id="ARBA00012224"/>
    </source>
</evidence>
<keyword evidence="4 7" id="KW-0456">Lyase</keyword>
<gene>
    <name evidence="7" type="ORF">ACCQ42_08355</name>
</gene>
<evidence type="ECO:0000313" key="8">
    <source>
        <dbReference type="Proteomes" id="UP001637994"/>
    </source>
</evidence>
<dbReference type="Gene3D" id="3.90.1150.10">
    <property type="entry name" value="Aspartate Aminotransferase, domain 1"/>
    <property type="match status" value="1"/>
</dbReference>
<dbReference type="InterPro" id="IPR051798">
    <property type="entry name" value="Class-II_PLP-Dep_Aminotrans"/>
</dbReference>
<dbReference type="GO" id="GO:0047804">
    <property type="term" value="F:cysteine-S-conjugate beta-lyase activity"/>
    <property type="evidence" value="ECO:0007669"/>
    <property type="project" value="UniProtKB-EC"/>
</dbReference>
<evidence type="ECO:0000259" key="6">
    <source>
        <dbReference type="Pfam" id="PF00155"/>
    </source>
</evidence>
<dbReference type="RefSeq" id="WP_410035905.1">
    <property type="nucleotide sequence ID" value="NZ_JBGMEF010000033.1"/>
</dbReference>
<dbReference type="PANTHER" id="PTHR43525:SF1">
    <property type="entry name" value="PROTEIN MALY"/>
    <property type="match status" value="1"/>
</dbReference>
<dbReference type="InterPro" id="IPR004839">
    <property type="entry name" value="Aminotransferase_I/II_large"/>
</dbReference>
<dbReference type="CDD" id="cd00609">
    <property type="entry name" value="AAT_like"/>
    <property type="match status" value="1"/>
</dbReference>
<evidence type="ECO:0000256" key="5">
    <source>
        <dbReference type="ARBA" id="ARBA00037974"/>
    </source>
</evidence>
<feature type="domain" description="Aminotransferase class I/classII large" evidence="6">
    <location>
        <begin position="53"/>
        <end position="391"/>
    </location>
</feature>